<dbReference type="Proteomes" id="UP001359559">
    <property type="component" value="Unassembled WGS sequence"/>
</dbReference>
<name>A0AAN9PJ15_CLITE</name>
<reference evidence="2 3" key="1">
    <citation type="submission" date="2024-01" db="EMBL/GenBank/DDBJ databases">
        <title>The genomes of 5 underutilized Papilionoideae crops provide insights into root nodulation and disease resistance.</title>
        <authorList>
            <person name="Yuan L."/>
        </authorList>
    </citation>
    <scope>NUCLEOTIDE SEQUENCE [LARGE SCALE GENOMIC DNA]</scope>
    <source>
        <strain evidence="2">LY-2023</strain>
        <tissue evidence="2">Leaf</tissue>
    </source>
</reference>
<proteinExistence type="predicted"/>
<evidence type="ECO:0000313" key="2">
    <source>
        <dbReference type="EMBL" id="KAK7301265.1"/>
    </source>
</evidence>
<comment type="caution">
    <text evidence="2">The sequence shown here is derived from an EMBL/GenBank/DDBJ whole genome shotgun (WGS) entry which is preliminary data.</text>
</comment>
<keyword evidence="3" id="KW-1185">Reference proteome</keyword>
<dbReference type="EMBL" id="JAYKXN010000003">
    <property type="protein sequence ID" value="KAK7301265.1"/>
    <property type="molecule type" value="Genomic_DNA"/>
</dbReference>
<dbReference type="AlphaFoldDB" id="A0AAN9PJ15"/>
<organism evidence="2 3">
    <name type="scientific">Clitoria ternatea</name>
    <name type="common">Butterfly pea</name>
    <dbReference type="NCBI Taxonomy" id="43366"/>
    <lineage>
        <taxon>Eukaryota</taxon>
        <taxon>Viridiplantae</taxon>
        <taxon>Streptophyta</taxon>
        <taxon>Embryophyta</taxon>
        <taxon>Tracheophyta</taxon>
        <taxon>Spermatophyta</taxon>
        <taxon>Magnoliopsida</taxon>
        <taxon>eudicotyledons</taxon>
        <taxon>Gunneridae</taxon>
        <taxon>Pentapetalae</taxon>
        <taxon>rosids</taxon>
        <taxon>fabids</taxon>
        <taxon>Fabales</taxon>
        <taxon>Fabaceae</taxon>
        <taxon>Papilionoideae</taxon>
        <taxon>50 kb inversion clade</taxon>
        <taxon>NPAAA clade</taxon>
        <taxon>indigoferoid/millettioid clade</taxon>
        <taxon>Phaseoleae</taxon>
        <taxon>Clitoria</taxon>
    </lineage>
</organism>
<feature type="region of interest" description="Disordered" evidence="1">
    <location>
        <begin position="1"/>
        <end position="72"/>
    </location>
</feature>
<feature type="compositionally biased region" description="Basic and acidic residues" evidence="1">
    <location>
        <begin position="43"/>
        <end position="54"/>
    </location>
</feature>
<gene>
    <name evidence="2" type="ORF">RJT34_12126</name>
</gene>
<evidence type="ECO:0000313" key="3">
    <source>
        <dbReference type="Proteomes" id="UP001359559"/>
    </source>
</evidence>
<accession>A0AAN9PJ15</accession>
<evidence type="ECO:0000256" key="1">
    <source>
        <dbReference type="SAM" id="MobiDB-lite"/>
    </source>
</evidence>
<sequence>MTETRDNRWFTADRVGKPALSEGKPTFSEGKPTSWKSPQRLSQEGKKSFSREGGKCWVGKGTVRKTEGRGGN</sequence>
<protein>
    <submittedName>
        <fullName evidence="2">Uncharacterized protein</fullName>
    </submittedName>
</protein>